<gene>
    <name evidence="2" type="ORF">FE263_05810</name>
</gene>
<dbReference type="EMBL" id="VCDI01000002">
    <property type="protein sequence ID" value="TLU72965.1"/>
    <property type="molecule type" value="Genomic_DNA"/>
</dbReference>
<evidence type="ECO:0000313" key="2">
    <source>
        <dbReference type="EMBL" id="TLU72965.1"/>
    </source>
</evidence>
<proteinExistence type="predicted"/>
<dbReference type="InterPro" id="IPR021395">
    <property type="entry name" value="DUF3035"/>
</dbReference>
<protein>
    <submittedName>
        <fullName evidence="2">DUF3035 domain-containing protein</fullName>
    </submittedName>
</protein>
<feature type="region of interest" description="Disordered" evidence="1">
    <location>
        <begin position="161"/>
        <end position="188"/>
    </location>
</feature>
<keyword evidence="3" id="KW-1185">Reference proteome</keyword>
<evidence type="ECO:0000313" key="3">
    <source>
        <dbReference type="Proteomes" id="UP000305654"/>
    </source>
</evidence>
<dbReference type="Pfam" id="PF11233">
    <property type="entry name" value="DUF3035"/>
    <property type="match status" value="1"/>
</dbReference>
<comment type="caution">
    <text evidence="2">The sequence shown here is derived from an EMBL/GenBank/DDBJ whole genome shotgun (WGS) entry which is preliminary data.</text>
</comment>
<feature type="region of interest" description="Disordered" evidence="1">
    <location>
        <begin position="53"/>
        <end position="131"/>
    </location>
</feature>
<reference evidence="2 3" key="1">
    <citation type="submission" date="2019-05" db="EMBL/GenBank/DDBJ databases">
        <authorList>
            <person name="Pankratov T."/>
            <person name="Grouzdev D."/>
        </authorList>
    </citation>
    <scope>NUCLEOTIDE SEQUENCE [LARGE SCALE GENOMIC DNA]</scope>
    <source>
        <strain evidence="2 3">KEBCLARHB70R</strain>
    </source>
</reference>
<accession>A0A5R9J5R5</accession>
<name>A0A5R9J5R5_9PROT</name>
<dbReference type="RefSeq" id="WP_138325039.1">
    <property type="nucleotide sequence ID" value="NZ_VCDI01000002.1"/>
</dbReference>
<feature type="compositionally biased region" description="Low complexity" evidence="1">
    <location>
        <begin position="105"/>
        <end position="122"/>
    </location>
</feature>
<sequence>MSPTPYRTRPSRPASLAFVALVATGFALVGCSGQEVERDFGLVRDAPDEYTVTTRAPLSMPPDARIAPPTPGADRPQEQSTRTQALETLAPDVALQGANGGPSPGQAALVQDAGAAAAAPPGTGRGELDHPGASFVNELMFWRGGGKPGTLVDTEAEKRRLQQNAALGRSPTDGATPTVKDNSKPGLF</sequence>
<evidence type="ECO:0000256" key="1">
    <source>
        <dbReference type="SAM" id="MobiDB-lite"/>
    </source>
</evidence>
<dbReference type="PROSITE" id="PS51257">
    <property type="entry name" value="PROKAR_LIPOPROTEIN"/>
    <property type="match status" value="1"/>
</dbReference>
<dbReference type="AlphaFoldDB" id="A0A5R9J5R5"/>
<dbReference type="Proteomes" id="UP000305654">
    <property type="component" value="Unassembled WGS sequence"/>
</dbReference>
<organism evidence="2 3">
    <name type="scientific">Lichenicoccus roseus</name>
    <dbReference type="NCBI Taxonomy" id="2683649"/>
    <lineage>
        <taxon>Bacteria</taxon>
        <taxon>Pseudomonadati</taxon>
        <taxon>Pseudomonadota</taxon>
        <taxon>Alphaproteobacteria</taxon>
        <taxon>Acetobacterales</taxon>
        <taxon>Acetobacteraceae</taxon>
        <taxon>Lichenicoccus</taxon>
    </lineage>
</organism>
<dbReference type="OrthoDB" id="8478256at2"/>